<evidence type="ECO:0000313" key="3">
    <source>
        <dbReference type="Proteomes" id="UP000639338"/>
    </source>
</evidence>
<organism evidence="2 3">
    <name type="scientific">Aphidius gifuensis</name>
    <name type="common">Parasitoid wasp</name>
    <dbReference type="NCBI Taxonomy" id="684658"/>
    <lineage>
        <taxon>Eukaryota</taxon>
        <taxon>Metazoa</taxon>
        <taxon>Ecdysozoa</taxon>
        <taxon>Arthropoda</taxon>
        <taxon>Hexapoda</taxon>
        <taxon>Insecta</taxon>
        <taxon>Pterygota</taxon>
        <taxon>Neoptera</taxon>
        <taxon>Endopterygota</taxon>
        <taxon>Hymenoptera</taxon>
        <taxon>Apocrita</taxon>
        <taxon>Ichneumonoidea</taxon>
        <taxon>Braconidae</taxon>
        <taxon>Aphidiinae</taxon>
        <taxon>Aphidius</taxon>
    </lineage>
</organism>
<proteinExistence type="predicted"/>
<evidence type="ECO:0000256" key="1">
    <source>
        <dbReference type="SAM" id="MobiDB-lite"/>
    </source>
</evidence>
<feature type="region of interest" description="Disordered" evidence="1">
    <location>
        <begin position="200"/>
        <end position="405"/>
    </location>
</feature>
<feature type="compositionally biased region" description="Low complexity" evidence="1">
    <location>
        <begin position="500"/>
        <end position="510"/>
    </location>
</feature>
<protein>
    <submittedName>
        <fullName evidence="2">Uncharacterized protein</fullName>
    </submittedName>
</protein>
<comment type="caution">
    <text evidence="2">The sequence shown here is derived from an EMBL/GenBank/DDBJ whole genome shotgun (WGS) entry which is preliminary data.</text>
</comment>
<dbReference type="AlphaFoldDB" id="A0A835CNL5"/>
<dbReference type="Proteomes" id="UP000639338">
    <property type="component" value="Unassembled WGS sequence"/>
</dbReference>
<accession>A0A835CNL5</accession>
<feature type="compositionally biased region" description="Basic and acidic residues" evidence="1">
    <location>
        <begin position="393"/>
        <end position="405"/>
    </location>
</feature>
<evidence type="ECO:0000313" key="2">
    <source>
        <dbReference type="EMBL" id="KAF7987185.1"/>
    </source>
</evidence>
<sequence length="573" mass="66749">MVTRYQLFTFPEENAEDSLSIDFAPSEWVDFDQDKGKLMCKFMPPPYNKKNLQILDTMRKRCDPPLGEWPSYPIEIRGSAKIYSDAIMRTKKLEEEKYAHSPNVQLDGISQSMVNTEVFKQMATIKSKPLTLREKLNKVSVTLEKKCKKKNRNNLKIVLNDSDGKIDNDQINHPVKRKRVQNTDDKETMSTFKKKKVNKINSDDQENDMVQKNEKKYNNLKTILSDSDSEIDNNHPLKRKKVQNTDDETNNTTKKSNTINNDDEENHINNCTKKNNDNEDNIYSHDNYPSDNNDDDDGNGDVDDDYDNGDVDDDDDDYYDNYDDDYYDDDDDDDDDNNGDVDDDDNNGDVDDNDNNGDVDDNDNRDDNNSTSKYDKNELSNKSKQQKKLPKSNSERRVITEEGHKKNQYYKKNYCYTHDNDDRFCNDENNNDKSTNNFLMKKENLSTDRLKQKKLLMQNSREIPGRHSYDNNLNFQTPYSSKYLNQSNGVKFKSNLHGRSSPTLPSPSSTMNRKSVVDEEIDNETGILQTFNTDNVPSEIEILSWIKSVLYNVRDWEKKIYQEINREVTESNT</sequence>
<dbReference type="EMBL" id="JACMRX010000010">
    <property type="protein sequence ID" value="KAF7987185.1"/>
    <property type="molecule type" value="Genomic_DNA"/>
</dbReference>
<feature type="compositionally biased region" description="Acidic residues" evidence="1">
    <location>
        <begin position="292"/>
        <end position="364"/>
    </location>
</feature>
<keyword evidence="3" id="KW-1185">Reference proteome</keyword>
<name>A0A835CNL5_APHGI</name>
<gene>
    <name evidence="2" type="ORF">HCN44_011041</name>
</gene>
<feature type="region of interest" description="Disordered" evidence="1">
    <location>
        <begin position="492"/>
        <end position="514"/>
    </location>
</feature>
<reference evidence="2 3" key="1">
    <citation type="submission" date="2020-08" db="EMBL/GenBank/DDBJ databases">
        <title>Aphidius gifuensis genome sequencing and assembly.</title>
        <authorList>
            <person name="Du Z."/>
        </authorList>
    </citation>
    <scope>NUCLEOTIDE SEQUENCE [LARGE SCALE GENOMIC DNA]</scope>
    <source>
        <strain evidence="2">YNYX2018</strain>
        <tissue evidence="2">Adults</tissue>
    </source>
</reference>
<feature type="compositionally biased region" description="Basic and acidic residues" evidence="1">
    <location>
        <begin position="365"/>
        <end position="381"/>
    </location>
</feature>
<feature type="compositionally biased region" description="Low complexity" evidence="1">
    <location>
        <begin position="250"/>
        <end position="260"/>
    </location>
</feature>